<dbReference type="SMART" id="SM00909">
    <property type="entry name" value="Germane"/>
    <property type="match status" value="1"/>
</dbReference>
<dbReference type="STRING" id="1601833.SAMN05518684_11955"/>
<feature type="compositionally biased region" description="Acidic residues" evidence="1">
    <location>
        <begin position="43"/>
        <end position="64"/>
    </location>
</feature>
<evidence type="ECO:0000313" key="4">
    <source>
        <dbReference type="EMBL" id="SES36573.1"/>
    </source>
</evidence>
<keyword evidence="2" id="KW-0732">Signal</keyword>
<evidence type="ECO:0000256" key="2">
    <source>
        <dbReference type="SAM" id="SignalP"/>
    </source>
</evidence>
<sequence>MKHLKMIVLSLSLLLVLAACGQNENVVEEENGNDTENSGLESNETEVEETDENDAAETNNEENENNLAGNNNNDNADNDNENNITSNEANEETAEEGAGNAGNMNEDINEEANEEGAAEDEDGVVDPVTLYFSDDQLLNTYREKTDLSVSADEHGAMEAMDLWTAGPSHDDLYTLLPEGTAVEHINFQGDTAHISFSEEITEANLGSSGELMLIEQIAMMMEQFGYDQTKILISGEEVDDFLGHADLTEPVSAGNPEDFEWIE</sequence>
<dbReference type="Pfam" id="PF10646">
    <property type="entry name" value="Germane"/>
    <property type="match status" value="1"/>
</dbReference>
<evidence type="ECO:0000313" key="5">
    <source>
        <dbReference type="Proteomes" id="UP000198571"/>
    </source>
</evidence>
<evidence type="ECO:0000256" key="1">
    <source>
        <dbReference type="SAM" id="MobiDB-lite"/>
    </source>
</evidence>
<dbReference type="PROSITE" id="PS51257">
    <property type="entry name" value="PROKAR_LIPOPROTEIN"/>
    <property type="match status" value="1"/>
</dbReference>
<dbReference type="InterPro" id="IPR019606">
    <property type="entry name" value="GerMN"/>
</dbReference>
<dbReference type="RefSeq" id="WP_177174422.1">
    <property type="nucleotide sequence ID" value="NZ_FOGT01000019.1"/>
</dbReference>
<feature type="compositionally biased region" description="Low complexity" evidence="1">
    <location>
        <begin position="96"/>
        <end position="106"/>
    </location>
</feature>
<dbReference type="AlphaFoldDB" id="A0A1H9WT63"/>
<keyword evidence="5" id="KW-1185">Reference proteome</keyword>
<reference evidence="5" key="1">
    <citation type="submission" date="2016-10" db="EMBL/GenBank/DDBJ databases">
        <authorList>
            <person name="Varghese N."/>
            <person name="Submissions S."/>
        </authorList>
    </citation>
    <scope>NUCLEOTIDE SEQUENCE [LARGE SCALE GENOMIC DNA]</scope>
    <source>
        <strain evidence="5">S9</strain>
    </source>
</reference>
<organism evidence="4 5">
    <name type="scientific">Salipaludibacillus aurantiacus</name>
    <dbReference type="NCBI Taxonomy" id="1601833"/>
    <lineage>
        <taxon>Bacteria</taxon>
        <taxon>Bacillati</taxon>
        <taxon>Bacillota</taxon>
        <taxon>Bacilli</taxon>
        <taxon>Bacillales</taxon>
        <taxon>Bacillaceae</taxon>
    </lineage>
</organism>
<proteinExistence type="predicted"/>
<feature type="region of interest" description="Disordered" evidence="1">
    <location>
        <begin position="27"/>
        <end position="106"/>
    </location>
</feature>
<dbReference type="EMBL" id="FOGT01000019">
    <property type="protein sequence ID" value="SES36573.1"/>
    <property type="molecule type" value="Genomic_DNA"/>
</dbReference>
<accession>A0A1H9WT63</accession>
<feature type="domain" description="GerMN" evidence="3">
    <location>
        <begin position="156"/>
        <end position="242"/>
    </location>
</feature>
<feature type="compositionally biased region" description="Low complexity" evidence="1">
    <location>
        <begin position="65"/>
        <end position="88"/>
    </location>
</feature>
<gene>
    <name evidence="4" type="ORF">SAMN05518684_11955</name>
</gene>
<name>A0A1H9WT63_9BACI</name>
<dbReference type="Proteomes" id="UP000198571">
    <property type="component" value="Unassembled WGS sequence"/>
</dbReference>
<feature type="signal peptide" evidence="2">
    <location>
        <begin position="1"/>
        <end position="21"/>
    </location>
</feature>
<evidence type="ECO:0000259" key="3">
    <source>
        <dbReference type="SMART" id="SM00909"/>
    </source>
</evidence>
<protein>
    <submittedName>
        <fullName evidence="4">Sporulation and spore germination</fullName>
    </submittedName>
</protein>
<feature type="chain" id="PRO_5039253842" evidence="2">
    <location>
        <begin position="22"/>
        <end position="263"/>
    </location>
</feature>